<protein>
    <submittedName>
        <fullName evidence="4">DNA starvation/stationary phase protection protein</fullName>
    </submittedName>
</protein>
<dbReference type="PANTHER" id="PTHR42932:SF1">
    <property type="entry name" value="GENERAL STRESS PROTEIN 20U"/>
    <property type="match status" value="1"/>
</dbReference>
<dbReference type="InterPro" id="IPR002177">
    <property type="entry name" value="DPS_DNA-bd"/>
</dbReference>
<name>A0A6L3ZH26_9FLAO</name>
<dbReference type="InterPro" id="IPR008331">
    <property type="entry name" value="Ferritin_DPS_dom"/>
</dbReference>
<dbReference type="EMBL" id="WBVQ01000001">
    <property type="protein sequence ID" value="KAB2817326.1"/>
    <property type="molecule type" value="Genomic_DNA"/>
</dbReference>
<dbReference type="Proteomes" id="UP000484164">
    <property type="component" value="Unassembled WGS sequence"/>
</dbReference>
<dbReference type="CDD" id="cd01043">
    <property type="entry name" value="DPS"/>
    <property type="match status" value="1"/>
</dbReference>
<dbReference type="AlphaFoldDB" id="A0A6L3ZH26"/>
<dbReference type="SUPFAM" id="SSF47240">
    <property type="entry name" value="Ferritin-like"/>
    <property type="match status" value="1"/>
</dbReference>
<dbReference type="Gene3D" id="1.20.1260.10">
    <property type="match status" value="1"/>
</dbReference>
<comment type="caution">
    <text evidence="4">The sequence shown here is derived from an EMBL/GenBank/DDBJ whole genome shotgun (WGS) entry which is preliminary data.</text>
</comment>
<keyword evidence="5" id="KW-1185">Reference proteome</keyword>
<dbReference type="PIRSF" id="PIRSF005900">
    <property type="entry name" value="Dps"/>
    <property type="match status" value="1"/>
</dbReference>
<dbReference type="PROSITE" id="PS00819">
    <property type="entry name" value="DPS_2"/>
    <property type="match status" value="1"/>
</dbReference>
<dbReference type="Pfam" id="PF00210">
    <property type="entry name" value="Ferritin"/>
    <property type="match status" value="1"/>
</dbReference>
<dbReference type="PRINTS" id="PR01346">
    <property type="entry name" value="HELNAPAPROT"/>
</dbReference>
<dbReference type="InterPro" id="IPR009078">
    <property type="entry name" value="Ferritin-like_SF"/>
</dbReference>
<dbReference type="PROSITE" id="PS00818">
    <property type="entry name" value="DPS_1"/>
    <property type="match status" value="1"/>
</dbReference>
<evidence type="ECO:0000313" key="4">
    <source>
        <dbReference type="EMBL" id="KAB2817326.1"/>
    </source>
</evidence>
<gene>
    <name evidence="4" type="ORF">F8C82_02740</name>
</gene>
<accession>A0A6L3ZH26</accession>
<reference evidence="4 5" key="1">
    <citation type="submission" date="2019-10" db="EMBL/GenBank/DDBJ databases">
        <title>Genome sequence of Phaeocystidibacter marisrubri JCM30614 (type strain).</title>
        <authorList>
            <person name="Bowman J.P."/>
        </authorList>
    </citation>
    <scope>NUCLEOTIDE SEQUENCE [LARGE SCALE GENOMIC DNA]</scope>
    <source>
        <strain evidence="4 5">JCM 30614</strain>
    </source>
</reference>
<evidence type="ECO:0000256" key="2">
    <source>
        <dbReference type="RuleBase" id="RU003875"/>
    </source>
</evidence>
<dbReference type="PANTHER" id="PTHR42932">
    <property type="entry name" value="GENERAL STRESS PROTEIN 20U"/>
    <property type="match status" value="1"/>
</dbReference>
<comment type="similarity">
    <text evidence="1 2">Belongs to the Dps family.</text>
</comment>
<dbReference type="RefSeq" id="WP_151691897.1">
    <property type="nucleotide sequence ID" value="NZ_BMGX01000002.1"/>
</dbReference>
<dbReference type="OrthoDB" id="9797023at2"/>
<evidence type="ECO:0000259" key="3">
    <source>
        <dbReference type="Pfam" id="PF00210"/>
    </source>
</evidence>
<proteinExistence type="inferred from homology"/>
<dbReference type="InterPro" id="IPR012347">
    <property type="entry name" value="Ferritin-like"/>
</dbReference>
<dbReference type="GO" id="GO:0008199">
    <property type="term" value="F:ferric iron binding"/>
    <property type="evidence" value="ECO:0007669"/>
    <property type="project" value="InterPro"/>
</dbReference>
<feature type="domain" description="Ferritin/DPS" evidence="3">
    <location>
        <begin position="20"/>
        <end position="159"/>
    </location>
</feature>
<sequence>MTTATNMIGLNESGVNQLTEKLNTLLANYQIHYQNLRSVHWNIRGKDFFQLHVKFEEYYTEAQVNIDEIAERILTLGTVPLHTFQDYIDNSSIPVVKNVFDAEGTVNAVVDGFQSLIKLEREVVEVAGQMGDEGTIDLLTPMVSGQEKHVWMLNAWLGKPKK</sequence>
<evidence type="ECO:0000256" key="1">
    <source>
        <dbReference type="ARBA" id="ARBA00009497"/>
    </source>
</evidence>
<organism evidence="4 5">
    <name type="scientific">Phaeocystidibacter marisrubri</name>
    <dbReference type="NCBI Taxonomy" id="1577780"/>
    <lineage>
        <taxon>Bacteria</taxon>
        <taxon>Pseudomonadati</taxon>
        <taxon>Bacteroidota</taxon>
        <taxon>Flavobacteriia</taxon>
        <taxon>Flavobacteriales</taxon>
        <taxon>Phaeocystidibacteraceae</taxon>
        <taxon>Phaeocystidibacter</taxon>
    </lineage>
</organism>
<dbReference type="InterPro" id="IPR023188">
    <property type="entry name" value="DPS_DNA-bd_CS"/>
</dbReference>
<dbReference type="GO" id="GO:0016722">
    <property type="term" value="F:oxidoreductase activity, acting on metal ions"/>
    <property type="evidence" value="ECO:0007669"/>
    <property type="project" value="InterPro"/>
</dbReference>
<evidence type="ECO:0000313" key="5">
    <source>
        <dbReference type="Proteomes" id="UP000484164"/>
    </source>
</evidence>